<dbReference type="RefSeq" id="WP_275821171.1">
    <property type="nucleotide sequence ID" value="NZ_BAAANM010000009.1"/>
</dbReference>
<dbReference type="InterPro" id="IPR011059">
    <property type="entry name" value="Metal-dep_hydrolase_composite"/>
</dbReference>
<gene>
    <name evidence="2" type="ORF">P2L57_33795</name>
</gene>
<feature type="domain" description="Amidohydrolase-related" evidence="1">
    <location>
        <begin position="2"/>
        <end position="92"/>
    </location>
</feature>
<sequence length="101" mass="10819">MSIRKMREAGVRFIARTDAGVPGAQFGDYVGMLEFFASLGFSHAEILDLATTNSVHALGLTDTGTLASGMRADLIVVQGNPLTDLAALRRVQHVYTPARTL</sequence>
<evidence type="ECO:0000313" key="2">
    <source>
        <dbReference type="EMBL" id="MDF2260505.1"/>
    </source>
</evidence>
<reference evidence="2 3" key="1">
    <citation type="submission" date="2023-03" db="EMBL/GenBank/DDBJ databases">
        <title>Draft genome sequence of type strain Streptomyces ferralitis JCM 14344.</title>
        <authorList>
            <person name="Klaysubun C."/>
            <person name="Duangmal K."/>
        </authorList>
    </citation>
    <scope>NUCLEOTIDE SEQUENCE [LARGE SCALE GENOMIC DNA]</scope>
    <source>
        <strain evidence="2 3">JCM 14344</strain>
    </source>
</reference>
<dbReference type="EMBL" id="JARHTQ010000035">
    <property type="protein sequence ID" value="MDF2260505.1"/>
    <property type="molecule type" value="Genomic_DNA"/>
</dbReference>
<dbReference type="InterPro" id="IPR006680">
    <property type="entry name" value="Amidohydro-rel"/>
</dbReference>
<proteinExistence type="predicted"/>
<dbReference type="Gene3D" id="2.30.40.10">
    <property type="entry name" value="Urease, subunit C, domain 1"/>
    <property type="match status" value="1"/>
</dbReference>
<dbReference type="Gene3D" id="3.20.20.140">
    <property type="entry name" value="Metal-dependent hydrolases"/>
    <property type="match status" value="1"/>
</dbReference>
<protein>
    <submittedName>
        <fullName evidence="2">Amidohydrolase family protein</fullName>
    </submittedName>
</protein>
<organism evidence="2 3">
    <name type="scientific">Streptantibioticus ferralitis</name>
    <dbReference type="NCBI Taxonomy" id="236510"/>
    <lineage>
        <taxon>Bacteria</taxon>
        <taxon>Bacillati</taxon>
        <taxon>Actinomycetota</taxon>
        <taxon>Actinomycetes</taxon>
        <taxon>Kitasatosporales</taxon>
        <taxon>Streptomycetaceae</taxon>
        <taxon>Streptantibioticus</taxon>
    </lineage>
</organism>
<name>A0ABT5ZBU7_9ACTN</name>
<dbReference type="PANTHER" id="PTHR43135">
    <property type="entry name" value="ALPHA-D-RIBOSE 1-METHYLPHOSPHONATE 5-TRIPHOSPHATE DIPHOSPHATASE"/>
    <property type="match status" value="1"/>
</dbReference>
<dbReference type="Proteomes" id="UP001220022">
    <property type="component" value="Unassembled WGS sequence"/>
</dbReference>
<evidence type="ECO:0000259" key="1">
    <source>
        <dbReference type="Pfam" id="PF01979"/>
    </source>
</evidence>
<dbReference type="SUPFAM" id="SSF51556">
    <property type="entry name" value="Metallo-dependent hydrolases"/>
    <property type="match status" value="1"/>
</dbReference>
<dbReference type="Pfam" id="PF01979">
    <property type="entry name" value="Amidohydro_1"/>
    <property type="match status" value="1"/>
</dbReference>
<accession>A0ABT5ZBU7</accession>
<keyword evidence="3" id="KW-1185">Reference proteome</keyword>
<comment type="caution">
    <text evidence="2">The sequence shown here is derived from an EMBL/GenBank/DDBJ whole genome shotgun (WGS) entry which is preliminary data.</text>
</comment>
<dbReference type="InterPro" id="IPR051781">
    <property type="entry name" value="Metallo-dep_Hydrolase"/>
</dbReference>
<dbReference type="PANTHER" id="PTHR43135:SF3">
    <property type="entry name" value="ALPHA-D-RIBOSE 1-METHYLPHOSPHONATE 5-TRIPHOSPHATE DIPHOSPHATASE"/>
    <property type="match status" value="1"/>
</dbReference>
<dbReference type="SUPFAM" id="SSF51338">
    <property type="entry name" value="Composite domain of metallo-dependent hydrolases"/>
    <property type="match status" value="1"/>
</dbReference>
<dbReference type="InterPro" id="IPR032466">
    <property type="entry name" value="Metal_Hydrolase"/>
</dbReference>
<evidence type="ECO:0000313" key="3">
    <source>
        <dbReference type="Proteomes" id="UP001220022"/>
    </source>
</evidence>